<dbReference type="EMBL" id="CP136707">
    <property type="protein sequence ID" value="WOI35413.1"/>
    <property type="molecule type" value="Genomic_DNA"/>
</dbReference>
<dbReference type="Proteomes" id="UP001302666">
    <property type="component" value="Plasmid unnamed4"/>
</dbReference>
<gene>
    <name evidence="1" type="ORF">R1T40_21985</name>
</gene>
<reference evidence="1 2" key="1">
    <citation type="submission" date="2023-10" db="EMBL/GenBank/DDBJ databases">
        <title>Eight complete genome sequences of bacteria isolated from laboratory stock of Giant Kelp gametophytes.</title>
        <authorList>
            <person name="Tolentino B."/>
            <person name="Nuzhdin S."/>
        </authorList>
    </citation>
    <scope>NUCLEOTIDE SEQUENCE [LARGE SCALE GENOMIC DNA]</scope>
    <source>
        <strain evidence="1 2">LC.270.F.C4</strain>
        <plasmid evidence="1 2">unnamed4</plasmid>
    </source>
</reference>
<sequence>MERRKGWHIAPVCPIFFPEVSDFRKNRSIGNQHFGAVFVDIQVHVGSHMKMRSDSLLRYVWTFYEDQRAEHSFDGPIFKGDRGLMPANEKALSASFTLRTSGLRTAYLALLMALLPPTAILADDWSSSGSFDLEEAAQIRKSLVENPASDHSPWRSTDRANQWVALDEFERARPGKRPPAPSTFQLPSGSSVDQLFALIAFAEAPKGRYDSIHHDAKIRPAKQPSQMTLAEIYQWIGDTPGQPHAIGNFQIIPSTLLNLQKRLGLPDGVLFNRSTQNRMAALLLADAGHHKFGSGKISLATYQNNLARIWAGLPLTSGKSAYHGYAGNRATITRAFYDQKMQLIFGGGESRVAKATSDVSSAPVTGTWSKLGE</sequence>
<evidence type="ECO:0000313" key="2">
    <source>
        <dbReference type="Proteomes" id="UP001302666"/>
    </source>
</evidence>
<accession>A0ABZ0HKR8</accession>
<keyword evidence="2" id="KW-1185">Reference proteome</keyword>
<dbReference type="RefSeq" id="WP_317387102.1">
    <property type="nucleotide sequence ID" value="NZ_CP136707.1"/>
</dbReference>
<dbReference type="Gene3D" id="1.10.530.10">
    <property type="match status" value="1"/>
</dbReference>
<keyword evidence="1" id="KW-0614">Plasmid</keyword>
<geneLocation type="plasmid" evidence="1 2">
    <name>unnamed4</name>
</geneLocation>
<name>A0ABZ0HKR8_TRISK</name>
<evidence type="ECO:0000313" key="1">
    <source>
        <dbReference type="EMBL" id="WOI35413.1"/>
    </source>
</evidence>
<protein>
    <recommendedName>
        <fullName evidence="3">Transglycosylase SLT domain-containing protein</fullName>
    </recommendedName>
</protein>
<evidence type="ECO:0008006" key="3">
    <source>
        <dbReference type="Google" id="ProtNLM"/>
    </source>
</evidence>
<dbReference type="SUPFAM" id="SSF53955">
    <property type="entry name" value="Lysozyme-like"/>
    <property type="match status" value="1"/>
</dbReference>
<organism evidence="1 2">
    <name type="scientific">Tritonibacter scottomollicae</name>
    <name type="common">Epibacterium scottomollicae</name>
    <dbReference type="NCBI Taxonomy" id="483013"/>
    <lineage>
        <taxon>Bacteria</taxon>
        <taxon>Pseudomonadati</taxon>
        <taxon>Pseudomonadota</taxon>
        <taxon>Alphaproteobacteria</taxon>
        <taxon>Rhodobacterales</taxon>
        <taxon>Paracoccaceae</taxon>
        <taxon>Tritonibacter</taxon>
    </lineage>
</organism>
<dbReference type="InterPro" id="IPR023346">
    <property type="entry name" value="Lysozyme-like_dom_sf"/>
</dbReference>
<proteinExistence type="predicted"/>